<evidence type="ECO:0000256" key="1">
    <source>
        <dbReference type="SAM" id="MobiDB-lite"/>
    </source>
</evidence>
<feature type="region of interest" description="Disordered" evidence="1">
    <location>
        <begin position="1"/>
        <end position="30"/>
    </location>
</feature>
<name>C9L7J3_BLAHA</name>
<dbReference type="STRING" id="537007.BLAHAN_05359"/>
<proteinExistence type="predicted"/>
<comment type="caution">
    <text evidence="3">The sequence shown here is derived from an EMBL/GenBank/DDBJ whole genome shotgun (WGS) entry which is preliminary data.</text>
</comment>
<reference evidence="3" key="1">
    <citation type="submission" date="2009-09" db="EMBL/GenBank/DDBJ databases">
        <authorList>
            <person name="Weinstock G."/>
            <person name="Sodergren E."/>
            <person name="Clifton S."/>
            <person name="Fulton L."/>
            <person name="Fulton B."/>
            <person name="Courtney L."/>
            <person name="Fronick C."/>
            <person name="Harrison M."/>
            <person name="Strong C."/>
            <person name="Farmer C."/>
            <person name="Delahaunty K."/>
            <person name="Markovic C."/>
            <person name="Hall O."/>
            <person name="Minx P."/>
            <person name="Tomlinson C."/>
            <person name="Mitreva M."/>
            <person name="Nelson J."/>
            <person name="Hou S."/>
            <person name="Wollam A."/>
            <person name="Pepin K.H."/>
            <person name="Johnson M."/>
            <person name="Bhonagiri V."/>
            <person name="Nash W.E."/>
            <person name="Warren W."/>
            <person name="Chinwalla A."/>
            <person name="Mardis E.R."/>
            <person name="Wilson R.K."/>
        </authorList>
    </citation>
    <scope>NUCLEOTIDE SEQUENCE [LARGE SCALE GENOMIC DNA]</scope>
    <source>
        <strain evidence="3">DSM 20583</strain>
    </source>
</reference>
<accession>C9L7J3</accession>
<gene>
    <name evidence="3" type="ORF">BLAHAN_05359</name>
</gene>
<feature type="domain" description="Cysteine-rich VLP" evidence="2">
    <location>
        <begin position="35"/>
        <end position="89"/>
    </location>
</feature>
<keyword evidence="4" id="KW-1185">Reference proteome</keyword>
<protein>
    <recommendedName>
        <fullName evidence="2">Cysteine-rich VLP domain-containing protein</fullName>
    </recommendedName>
</protein>
<sequence length="146" mass="15880">MTAALTGAGSAACSATGSSSNHRATGGDTVGRELTRTEKAAIRRLVSKWCANYDRDCGCLPLDCECYMFGKCWTGAYCRYFREAVLPLDPALEAALLTEGPRPDFKACPVCGRAVAPDGRQTYCSVACAKAAHRRQQREYMRKKRG</sequence>
<evidence type="ECO:0000313" key="3">
    <source>
        <dbReference type="EMBL" id="EEX21911.1"/>
    </source>
</evidence>
<dbReference type="EMBL" id="ABYU02000015">
    <property type="protein sequence ID" value="EEX21911.1"/>
    <property type="molecule type" value="Genomic_DNA"/>
</dbReference>
<organism evidence="3 4">
    <name type="scientific">Blautia hansenii DSM 20583</name>
    <dbReference type="NCBI Taxonomy" id="537007"/>
    <lineage>
        <taxon>Bacteria</taxon>
        <taxon>Bacillati</taxon>
        <taxon>Bacillota</taxon>
        <taxon>Clostridia</taxon>
        <taxon>Lachnospirales</taxon>
        <taxon>Lachnospiraceae</taxon>
        <taxon>Blautia</taxon>
    </lineage>
</organism>
<dbReference type="InterPro" id="IPR025973">
    <property type="entry name" value="Cys_rich_VLP_dom"/>
</dbReference>
<dbReference type="HOGENOM" id="CLU_116176_1_0_9"/>
<dbReference type="eggNOG" id="ENOG5031IBG">
    <property type="taxonomic scope" value="Bacteria"/>
</dbReference>
<dbReference type="Pfam" id="PF14194">
    <property type="entry name" value="Cys_rich_VLP"/>
    <property type="match status" value="1"/>
</dbReference>
<evidence type="ECO:0000259" key="2">
    <source>
        <dbReference type="Pfam" id="PF14194"/>
    </source>
</evidence>
<feature type="compositionally biased region" description="Low complexity" evidence="1">
    <location>
        <begin position="1"/>
        <end position="20"/>
    </location>
</feature>
<evidence type="ECO:0000313" key="4">
    <source>
        <dbReference type="Proteomes" id="UP000003755"/>
    </source>
</evidence>
<dbReference type="Proteomes" id="UP000003755">
    <property type="component" value="Unassembled WGS sequence"/>
</dbReference>
<dbReference type="AlphaFoldDB" id="C9L7J3"/>